<keyword evidence="1" id="KW-0812">Transmembrane</keyword>
<keyword evidence="1" id="KW-1133">Transmembrane helix</keyword>
<keyword evidence="3" id="KW-1185">Reference proteome</keyword>
<feature type="transmembrane region" description="Helical" evidence="1">
    <location>
        <begin position="12"/>
        <end position="34"/>
    </location>
</feature>
<reference evidence="2 3" key="1">
    <citation type="submission" date="2019-03" db="EMBL/GenBank/DDBJ databases">
        <title>Flavobacterium AT-3-2 sp. nov., isolated from arctic soil.</title>
        <authorList>
            <person name="Chaudhary D.K."/>
        </authorList>
    </citation>
    <scope>NUCLEOTIDE SEQUENCE [LARGE SCALE GENOMIC DNA]</scope>
    <source>
        <strain evidence="2 3">AT-3-2</strain>
    </source>
</reference>
<dbReference type="RefSeq" id="WP_131908939.1">
    <property type="nucleotide sequence ID" value="NZ_SMFM01000002.1"/>
</dbReference>
<feature type="transmembrane region" description="Helical" evidence="1">
    <location>
        <begin position="40"/>
        <end position="56"/>
    </location>
</feature>
<accession>A0A4R5AWE7</accession>
<sequence>MKKWYQSKTIWVNLIAIILGILPLVDETLLTAVGVVNTQAYLYVIGFVTGILNLILRMTGGEQTKEIEGFESKEPESLE</sequence>
<comment type="caution">
    <text evidence="2">The sequence shown here is derived from an EMBL/GenBank/DDBJ whole genome shotgun (WGS) entry which is preliminary data.</text>
</comment>
<dbReference type="OrthoDB" id="7508901at2"/>
<evidence type="ECO:0000256" key="1">
    <source>
        <dbReference type="SAM" id="Phobius"/>
    </source>
</evidence>
<dbReference type="EMBL" id="SMFM01000002">
    <property type="protein sequence ID" value="TDD77143.1"/>
    <property type="molecule type" value="Genomic_DNA"/>
</dbReference>
<gene>
    <name evidence="2" type="ORF">E0F89_05965</name>
</gene>
<protein>
    <recommendedName>
        <fullName evidence="4">Holin</fullName>
    </recommendedName>
</protein>
<name>A0A4R5AWE7_9FLAO</name>
<evidence type="ECO:0008006" key="4">
    <source>
        <dbReference type="Google" id="ProtNLM"/>
    </source>
</evidence>
<proteinExistence type="predicted"/>
<evidence type="ECO:0000313" key="3">
    <source>
        <dbReference type="Proteomes" id="UP000295278"/>
    </source>
</evidence>
<dbReference type="Proteomes" id="UP000295278">
    <property type="component" value="Unassembled WGS sequence"/>
</dbReference>
<dbReference type="AlphaFoldDB" id="A0A4R5AWE7"/>
<evidence type="ECO:0000313" key="2">
    <source>
        <dbReference type="EMBL" id="TDD77143.1"/>
    </source>
</evidence>
<organism evidence="2 3">
    <name type="scientific">Flavobacterium caseinilyticum</name>
    <dbReference type="NCBI Taxonomy" id="2541732"/>
    <lineage>
        <taxon>Bacteria</taxon>
        <taxon>Pseudomonadati</taxon>
        <taxon>Bacteroidota</taxon>
        <taxon>Flavobacteriia</taxon>
        <taxon>Flavobacteriales</taxon>
        <taxon>Flavobacteriaceae</taxon>
        <taxon>Flavobacterium</taxon>
    </lineage>
</organism>
<keyword evidence="1" id="KW-0472">Membrane</keyword>